<comment type="caution">
    <text evidence="1">The sequence shown here is derived from an EMBL/GenBank/DDBJ whole genome shotgun (WGS) entry which is preliminary data.</text>
</comment>
<evidence type="ECO:0000313" key="2">
    <source>
        <dbReference type="Proteomes" id="UP000308054"/>
    </source>
</evidence>
<reference evidence="1 2" key="1">
    <citation type="journal article" date="2017" name="Int. J. Syst. Evol. Microbiol.">
        <title>Marinicauda algicola sp. nov., isolated from a marine red alga Rhodosorus marinus.</title>
        <authorList>
            <person name="Jeong S.E."/>
            <person name="Jeon S.H."/>
            <person name="Chun B.H."/>
            <person name="Kim D.W."/>
            <person name="Jeon C.O."/>
        </authorList>
    </citation>
    <scope>NUCLEOTIDE SEQUENCE [LARGE SCALE GENOMIC DNA]</scope>
    <source>
        <strain evidence="1 2">JCM 31718</strain>
    </source>
</reference>
<dbReference type="OrthoDB" id="9805247at2"/>
<dbReference type="Proteomes" id="UP000308054">
    <property type="component" value="Unassembled WGS sequence"/>
</dbReference>
<proteinExistence type="predicted"/>
<dbReference type="RefSeq" id="WP_135995437.1">
    <property type="nucleotide sequence ID" value="NZ_CP071057.1"/>
</dbReference>
<accession>A0A4S2H051</accession>
<dbReference type="AlphaFoldDB" id="A0A4S2H051"/>
<dbReference type="Pfam" id="PF06042">
    <property type="entry name" value="NTP_transf_6"/>
    <property type="match status" value="1"/>
</dbReference>
<evidence type="ECO:0000313" key="1">
    <source>
        <dbReference type="EMBL" id="TGY88897.1"/>
    </source>
</evidence>
<name>A0A4S2H051_9PROT</name>
<protein>
    <submittedName>
        <fullName evidence="1">Nucleotidyltransferase family protein</fullName>
    </submittedName>
</protein>
<dbReference type="PANTHER" id="PTHR39166:SF1">
    <property type="entry name" value="BLL1166 PROTEIN"/>
    <property type="match status" value="1"/>
</dbReference>
<keyword evidence="2" id="KW-1185">Reference proteome</keyword>
<dbReference type="PANTHER" id="PTHR39166">
    <property type="entry name" value="BLL1166 PROTEIN"/>
    <property type="match status" value="1"/>
</dbReference>
<dbReference type="EMBL" id="SRXW01000002">
    <property type="protein sequence ID" value="TGY88897.1"/>
    <property type="molecule type" value="Genomic_DNA"/>
</dbReference>
<dbReference type="InterPro" id="IPR009267">
    <property type="entry name" value="NTP_transf_6"/>
</dbReference>
<dbReference type="GO" id="GO:0016740">
    <property type="term" value="F:transferase activity"/>
    <property type="evidence" value="ECO:0007669"/>
    <property type="project" value="UniProtKB-KW"/>
</dbReference>
<organism evidence="1 2">
    <name type="scientific">Marinicauda algicola</name>
    <dbReference type="NCBI Taxonomy" id="2029849"/>
    <lineage>
        <taxon>Bacteria</taxon>
        <taxon>Pseudomonadati</taxon>
        <taxon>Pseudomonadota</taxon>
        <taxon>Alphaproteobacteria</taxon>
        <taxon>Maricaulales</taxon>
        <taxon>Maricaulaceae</taxon>
        <taxon>Marinicauda</taxon>
    </lineage>
</organism>
<keyword evidence="1" id="KW-0808">Transferase</keyword>
<sequence length="207" mass="22495">MITGRRDPYRLAGADDAAQRAFLFAAVEADAKAVAVLEAARALALPDAWLVAGAIYQNVWNALTGRPPGHGIKDYDIAYFDAADLSYEAEDAVIARCAPAFAGLGAEVEVKNQARVHLWYEARFGAPYAPLSNATESLQRYAADAHRVAVRLGEAGGLDLAAPRGLDAIFRMEIRPARPEADTREFRDKARRQAAIWPELHLSAYCA</sequence>
<gene>
    <name evidence="1" type="ORF">E5163_07100</name>
</gene>